<feature type="domain" description="Piwi" evidence="10">
    <location>
        <begin position="681"/>
        <end position="959"/>
    </location>
</feature>
<comment type="similarity">
    <text evidence="7">Belongs to the argonaute family. Piwi subfamily.</text>
</comment>
<feature type="region of interest" description="Disordered" evidence="8">
    <location>
        <begin position="144"/>
        <end position="182"/>
    </location>
</feature>
<organism evidence="11 12">
    <name type="scientific">Coptotermes formosanus</name>
    <name type="common">Formosan subterranean termite</name>
    <dbReference type="NCBI Taxonomy" id="36987"/>
    <lineage>
        <taxon>Eukaryota</taxon>
        <taxon>Metazoa</taxon>
        <taxon>Ecdysozoa</taxon>
        <taxon>Arthropoda</taxon>
        <taxon>Hexapoda</taxon>
        <taxon>Insecta</taxon>
        <taxon>Pterygota</taxon>
        <taxon>Neoptera</taxon>
        <taxon>Polyneoptera</taxon>
        <taxon>Dictyoptera</taxon>
        <taxon>Blattodea</taxon>
        <taxon>Blattoidea</taxon>
        <taxon>Termitoidae</taxon>
        <taxon>Rhinotermitidae</taxon>
        <taxon>Coptotermes</taxon>
    </lineage>
</organism>
<dbReference type="GO" id="GO:0003723">
    <property type="term" value="F:RNA binding"/>
    <property type="evidence" value="ECO:0007669"/>
    <property type="project" value="UniProtKB-KW"/>
</dbReference>
<keyword evidence="3" id="KW-0963">Cytoplasm</keyword>
<dbReference type="Pfam" id="PF02170">
    <property type="entry name" value="PAZ"/>
    <property type="match status" value="1"/>
</dbReference>
<evidence type="ECO:0000259" key="10">
    <source>
        <dbReference type="PROSITE" id="PS50822"/>
    </source>
</evidence>
<proteinExistence type="inferred from homology"/>
<dbReference type="GO" id="GO:0140965">
    <property type="term" value="P:secondary piRNA processing"/>
    <property type="evidence" value="ECO:0007669"/>
    <property type="project" value="UniProtKB-ARBA"/>
</dbReference>
<keyword evidence="6" id="KW-0943">RNA-mediated gene silencing</keyword>
<evidence type="ECO:0000313" key="11">
    <source>
        <dbReference type="EMBL" id="GFG35791.1"/>
    </source>
</evidence>
<dbReference type="OrthoDB" id="445936at2759"/>
<name>A0A6L2PT51_COPFO</name>
<evidence type="ECO:0000256" key="2">
    <source>
        <dbReference type="ARBA" id="ARBA00022473"/>
    </source>
</evidence>
<reference evidence="12" key="1">
    <citation type="submission" date="2020-01" db="EMBL/GenBank/DDBJ databases">
        <title>Draft genome sequence of the Termite Coptotermes fromosanus.</title>
        <authorList>
            <person name="Itakura S."/>
            <person name="Yosikawa Y."/>
            <person name="Umezawa K."/>
        </authorList>
    </citation>
    <scope>NUCLEOTIDE SEQUENCE [LARGE SCALE GENOMIC DNA]</scope>
</reference>
<dbReference type="PROSITE" id="PS50822">
    <property type="entry name" value="PIWI"/>
    <property type="match status" value="1"/>
</dbReference>
<evidence type="ECO:0000256" key="8">
    <source>
        <dbReference type="SAM" id="MobiDB-lite"/>
    </source>
</evidence>
<feature type="compositionally biased region" description="Polar residues" evidence="8">
    <location>
        <begin position="166"/>
        <end position="182"/>
    </location>
</feature>
<dbReference type="InterPro" id="IPR012337">
    <property type="entry name" value="RNaseH-like_sf"/>
</dbReference>
<dbReference type="SUPFAM" id="SSF53098">
    <property type="entry name" value="Ribonuclease H-like"/>
    <property type="match status" value="1"/>
</dbReference>
<dbReference type="InterPro" id="IPR036397">
    <property type="entry name" value="RNaseH_sf"/>
</dbReference>
<evidence type="ECO:0000256" key="7">
    <source>
        <dbReference type="ARBA" id="ARBA00038291"/>
    </source>
</evidence>
<keyword evidence="2" id="KW-0217">Developmental protein</keyword>
<dbReference type="Gene3D" id="3.30.420.10">
    <property type="entry name" value="Ribonuclease H-like superfamily/Ribonuclease H"/>
    <property type="match status" value="1"/>
</dbReference>
<dbReference type="GO" id="GO:0030154">
    <property type="term" value="P:cell differentiation"/>
    <property type="evidence" value="ECO:0007669"/>
    <property type="project" value="UniProtKB-KW"/>
</dbReference>
<evidence type="ECO:0000313" key="12">
    <source>
        <dbReference type="Proteomes" id="UP000502823"/>
    </source>
</evidence>
<dbReference type="FunCoup" id="A0A6L2PT51">
    <property type="interactions" value="49"/>
</dbReference>
<dbReference type="Pfam" id="PF23278">
    <property type="entry name" value="Piwi_N"/>
    <property type="match status" value="1"/>
</dbReference>
<dbReference type="EMBL" id="BLKM01000577">
    <property type="protein sequence ID" value="GFG35791.1"/>
    <property type="molecule type" value="Genomic_DNA"/>
</dbReference>
<evidence type="ECO:0000256" key="6">
    <source>
        <dbReference type="ARBA" id="ARBA00023158"/>
    </source>
</evidence>
<dbReference type="CDD" id="cd04658">
    <property type="entry name" value="Piwi_piwi-like_Euk"/>
    <property type="match status" value="1"/>
</dbReference>
<dbReference type="Gene3D" id="2.170.260.10">
    <property type="entry name" value="paz domain"/>
    <property type="match status" value="1"/>
</dbReference>
<dbReference type="SUPFAM" id="SSF101690">
    <property type="entry name" value="PAZ domain"/>
    <property type="match status" value="1"/>
</dbReference>
<feature type="non-terminal residue" evidence="11">
    <location>
        <position position="959"/>
    </location>
</feature>
<dbReference type="SMART" id="SM00949">
    <property type="entry name" value="PAZ"/>
    <property type="match status" value="1"/>
</dbReference>
<dbReference type="PANTHER" id="PTHR22891">
    <property type="entry name" value="EUKARYOTIC TRANSLATION INITIATION FACTOR 2C"/>
    <property type="match status" value="1"/>
</dbReference>
<gene>
    <name evidence="11" type="ORF">Cfor_05810</name>
</gene>
<dbReference type="FunFam" id="3.30.420.10:FF:000014">
    <property type="entry name" value="Piwi-like RNA-mediated gene silencing 1"/>
    <property type="match status" value="1"/>
</dbReference>
<evidence type="ECO:0000256" key="1">
    <source>
        <dbReference type="ARBA" id="ARBA00004496"/>
    </source>
</evidence>
<dbReference type="CDD" id="cd02845">
    <property type="entry name" value="PAZ_piwi_like"/>
    <property type="match status" value="1"/>
</dbReference>
<evidence type="ECO:0008006" key="13">
    <source>
        <dbReference type="Google" id="ProtNLM"/>
    </source>
</evidence>
<accession>A0A6L2PT51</accession>
<dbReference type="InParanoid" id="A0A6L2PT51"/>
<keyword evidence="12" id="KW-1185">Reference proteome</keyword>
<evidence type="ECO:0000256" key="4">
    <source>
        <dbReference type="ARBA" id="ARBA00022782"/>
    </source>
</evidence>
<dbReference type="Pfam" id="PF02171">
    <property type="entry name" value="Piwi"/>
    <property type="match status" value="1"/>
</dbReference>
<dbReference type="FunFam" id="2.170.260.10:FF:000003">
    <property type="entry name" value="Piwi-like RNA-mediated gene silencing 2"/>
    <property type="match status" value="1"/>
</dbReference>
<dbReference type="Proteomes" id="UP000502823">
    <property type="component" value="Unassembled WGS sequence"/>
</dbReference>
<comment type="caution">
    <text evidence="11">The sequence shown here is derived from an EMBL/GenBank/DDBJ whole genome shotgun (WGS) entry which is preliminary data.</text>
</comment>
<evidence type="ECO:0000259" key="9">
    <source>
        <dbReference type="PROSITE" id="PS50821"/>
    </source>
</evidence>
<protein>
    <recommendedName>
        <fullName evidence="13">Piwi domain-containing protein</fullName>
    </recommendedName>
</protein>
<dbReference type="SMART" id="SM00950">
    <property type="entry name" value="Piwi"/>
    <property type="match status" value="1"/>
</dbReference>
<keyword evidence="4" id="KW-0221">Differentiation</keyword>
<dbReference type="GO" id="GO:0005737">
    <property type="term" value="C:cytoplasm"/>
    <property type="evidence" value="ECO:0007669"/>
    <property type="project" value="UniProtKB-SubCell"/>
</dbReference>
<dbReference type="InterPro" id="IPR003165">
    <property type="entry name" value="Piwi"/>
</dbReference>
<evidence type="ECO:0000256" key="5">
    <source>
        <dbReference type="ARBA" id="ARBA00022884"/>
    </source>
</evidence>
<comment type="subcellular location">
    <subcellularLocation>
        <location evidence="1">Cytoplasm</location>
    </subcellularLocation>
</comment>
<dbReference type="InterPro" id="IPR003100">
    <property type="entry name" value="PAZ_dom"/>
</dbReference>
<dbReference type="Gene3D" id="3.40.50.2300">
    <property type="match status" value="1"/>
</dbReference>
<evidence type="ECO:0000256" key="3">
    <source>
        <dbReference type="ARBA" id="ARBA00022490"/>
    </source>
</evidence>
<dbReference type="PROSITE" id="PS50821">
    <property type="entry name" value="PAZ"/>
    <property type="match status" value="1"/>
</dbReference>
<feature type="domain" description="PAZ" evidence="9">
    <location>
        <begin position="404"/>
        <end position="516"/>
    </location>
</feature>
<dbReference type="InterPro" id="IPR036085">
    <property type="entry name" value="PAZ_dom_sf"/>
</dbReference>
<dbReference type="AlphaFoldDB" id="A0A6L2PT51"/>
<keyword evidence="5" id="KW-0694">RNA-binding</keyword>
<sequence>MLAALLAQQQNPGAEICSGADEGQVRKRNISMEQRRVGRAHINAAEDKSCFALSLALQSLVGWFQVEFNSVQCNYYVITLWTFSSGQSEAAVHGGRGAGRASILASFCARQREALSAPHVANVEEEKPAYVGRGRAFMNLRSESLPVTTPAPAERTKPASPEPSCVASSQVEPPNSEMAQMSLQEKPSIHKTGTSGKHGVFSSCSSMNDICVEITAPSTLKQSCNVREVMGSAVRIKRLKGGLNCVRTNFPVCQVCLVTYIVDSEVFHTAAADRIMIPATANYVRLKLEPGKGVYEYEVRFEPQVDSKGMRHRLLYEYRDKLGETKTFDGTTLYLPFELHEQSTRYVVPHPVDKTPVTVTIIFKRKKRLGECIHLYNVLFRKIMVLLDMACIGRQHFSPQNAHPIPQHKEEMLQRDGRNYRDMVQKAIIGVSVLTRYNNRTYRVDDIDWGKSPRSTFSSHREGEVAFKDYYKKHYDIDIQDLGQPLLLSRLKTKIRGQDDVEHIVCLVPELCYLTGLTDAMRSDFQVMKDISMYTRITPNQRQGAIKKFIRNIQENERARSLLAGWGLALDPSTVDLMARVLNPEAIIFGSNVHNKGSEQADWGGAATRNKVLSAVDLVRWIIIHSPRDLRYANEFAGMMRKIGPQMGIQVGDAHIIGLRDETTDSYLRMLRQNINPALQLVVIIFPTARDDRYSAVKKLCCSEMPIASQVINSRTLSRPDRVRSVVQKIALQINCKLGGTLWAVRIPLENCMVCGIDAFHDTGRRGGSVAGFVASLNQTFTRWFSRACFQGAGQELVDGLKTCFISALKYYYDVNHRFPDRVVIYRDGVGAGQLAVSAEYEVPQFESCFQHVSPDYHPKLTVVVCHKRINTRIFLALVSCLENPPPGTIMDHTITRRNWYDFFLVSQHVRQGTVTPTHYVVIHDSANMRTDYMQQLTYKLCHLYYNWPGTIRVPAPCQ</sequence>